<evidence type="ECO:0000259" key="2">
    <source>
        <dbReference type="Pfam" id="PF21531"/>
    </source>
</evidence>
<dbReference type="EMBL" id="FOBF01000004">
    <property type="protein sequence ID" value="SEL22509.1"/>
    <property type="molecule type" value="Genomic_DNA"/>
</dbReference>
<feature type="domain" description="Rv2175c C-terminal" evidence="1">
    <location>
        <begin position="69"/>
        <end position="123"/>
    </location>
</feature>
<dbReference type="InterPro" id="IPR041098">
    <property type="entry name" value="Rv2175c_C"/>
</dbReference>
<dbReference type="Pfam" id="PF18367">
    <property type="entry name" value="Rv2175c_C"/>
    <property type="match status" value="1"/>
</dbReference>
<evidence type="ECO:0000313" key="3">
    <source>
        <dbReference type="EMBL" id="SEL22509.1"/>
    </source>
</evidence>
<gene>
    <name evidence="3" type="ORF">SAMN05660976_02034</name>
</gene>
<reference evidence="3 4" key="1">
    <citation type="submission" date="2016-10" db="EMBL/GenBank/DDBJ databases">
        <authorList>
            <person name="de Groot N.N."/>
        </authorList>
    </citation>
    <scope>NUCLEOTIDE SEQUENCE [LARGE SCALE GENOMIC DNA]</scope>
    <source>
        <strain evidence="3 4">DSM 43357</strain>
    </source>
</reference>
<evidence type="ECO:0000313" key="4">
    <source>
        <dbReference type="Proteomes" id="UP000198953"/>
    </source>
</evidence>
<accession>A0A1H7NGQ8</accession>
<feature type="domain" description="DNA-binding protein Rv2175c wHTH" evidence="2">
    <location>
        <begin position="18"/>
        <end position="62"/>
    </location>
</feature>
<proteinExistence type="predicted"/>
<dbReference type="STRING" id="46177.SAMN05660976_02034"/>
<dbReference type="AlphaFoldDB" id="A0A1H7NGQ8"/>
<name>A0A1H7NGQ8_9ACTN</name>
<evidence type="ECO:0000259" key="1">
    <source>
        <dbReference type="Pfam" id="PF18367"/>
    </source>
</evidence>
<dbReference type="GO" id="GO:0003677">
    <property type="term" value="F:DNA binding"/>
    <property type="evidence" value="ECO:0007669"/>
    <property type="project" value="InterPro"/>
</dbReference>
<dbReference type="RefSeq" id="WP_055503156.1">
    <property type="nucleotide sequence ID" value="NZ_BBZG01000001.1"/>
</dbReference>
<keyword evidence="4" id="KW-1185">Reference proteome</keyword>
<sequence>MTLSVAQIDRETEQLVDEWLSLPEVAARLELPLGRVKQLLKDHKLLGVRRGSGGPHVPAVFLDGKDVRKGLPGTLTVLQDAGYDDVEALRWLFTPDDSLPGTPMDAIKAGRHTEVKRRAQALAF</sequence>
<dbReference type="InterPro" id="IPR048576">
    <property type="entry name" value="Rv2175c_wHTH"/>
</dbReference>
<dbReference type="Pfam" id="PF21531">
    <property type="entry name" value="Rv2175c_wHTH"/>
    <property type="match status" value="1"/>
</dbReference>
<organism evidence="3 4">
    <name type="scientific">Nonomuraea pusilla</name>
    <dbReference type="NCBI Taxonomy" id="46177"/>
    <lineage>
        <taxon>Bacteria</taxon>
        <taxon>Bacillati</taxon>
        <taxon>Actinomycetota</taxon>
        <taxon>Actinomycetes</taxon>
        <taxon>Streptosporangiales</taxon>
        <taxon>Streptosporangiaceae</taxon>
        <taxon>Nonomuraea</taxon>
    </lineage>
</organism>
<dbReference type="OrthoDB" id="3784042at2"/>
<dbReference type="Proteomes" id="UP000198953">
    <property type="component" value="Unassembled WGS sequence"/>
</dbReference>
<protein>
    <submittedName>
        <fullName evidence="3">Uncharacterized protein</fullName>
    </submittedName>
</protein>